<evidence type="ECO:0000256" key="5">
    <source>
        <dbReference type="ARBA" id="ARBA00023277"/>
    </source>
</evidence>
<dbReference type="AlphaFoldDB" id="A0A9Q4T686"/>
<dbReference type="GO" id="GO:0030245">
    <property type="term" value="P:cellulose catabolic process"/>
    <property type="evidence" value="ECO:0007669"/>
    <property type="project" value="UniProtKB-KW"/>
</dbReference>
<dbReference type="InterPro" id="IPR036434">
    <property type="entry name" value="Beta_cellobiohydrolase_sf"/>
</dbReference>
<feature type="binding site" evidence="9">
    <location>
        <position position="280"/>
    </location>
    <ligand>
        <name>substrate</name>
    </ligand>
</feature>
<evidence type="ECO:0000256" key="12">
    <source>
        <dbReference type="RuleBase" id="RU361186"/>
    </source>
</evidence>
<dbReference type="PROSITE" id="PS00656">
    <property type="entry name" value="GLYCOSYL_HYDROL_F6_2"/>
    <property type="match status" value="1"/>
</dbReference>
<dbReference type="PRINTS" id="PR00733">
    <property type="entry name" value="GLHYDRLASE6"/>
</dbReference>
<evidence type="ECO:0000256" key="9">
    <source>
        <dbReference type="PIRSR" id="PIRSR001100-2"/>
    </source>
</evidence>
<dbReference type="EC" id="3.2.1.-" evidence="12"/>
<protein>
    <recommendedName>
        <fullName evidence="12">Glucanase</fullName>
        <ecNumber evidence="12">3.2.1.-</ecNumber>
    </recommendedName>
</protein>
<dbReference type="PANTHER" id="PTHR34876:SF4">
    <property type="entry name" value="1,4-BETA-D-GLUCAN CELLOBIOHYDROLASE C-RELATED"/>
    <property type="match status" value="1"/>
</dbReference>
<evidence type="ECO:0000256" key="8">
    <source>
        <dbReference type="PIRSR" id="PIRSR001100-1"/>
    </source>
</evidence>
<evidence type="ECO:0000256" key="2">
    <source>
        <dbReference type="ARBA" id="ARBA00022801"/>
    </source>
</evidence>
<evidence type="ECO:0000256" key="3">
    <source>
        <dbReference type="ARBA" id="ARBA00023001"/>
    </source>
</evidence>
<keyword evidence="4" id="KW-1015">Disulfide bond</keyword>
<proteinExistence type="inferred from homology"/>
<comment type="similarity">
    <text evidence="12">Belongs to the glycosyl hydrolase family 6.</text>
</comment>
<dbReference type="Pfam" id="PF01341">
    <property type="entry name" value="Glyco_hydro_6"/>
    <property type="match status" value="1"/>
</dbReference>
<dbReference type="Gene3D" id="3.20.20.40">
    <property type="entry name" value="1, 4-beta cellobiohydrolase"/>
    <property type="match status" value="1"/>
</dbReference>
<evidence type="ECO:0000313" key="14">
    <source>
        <dbReference type="Proteomes" id="UP000778262"/>
    </source>
</evidence>
<evidence type="ECO:0000256" key="7">
    <source>
        <dbReference type="ARBA" id="ARBA00023326"/>
    </source>
</evidence>
<gene>
    <name evidence="13" type="ORF">EHJ13_12250</name>
</gene>
<feature type="active site" evidence="10">
    <location>
        <position position="100"/>
    </location>
</feature>
<dbReference type="PIRSF" id="PIRSF001100">
    <property type="entry name" value="Beta_cellobiohydrolase"/>
    <property type="match status" value="1"/>
</dbReference>
<feature type="binding site" evidence="9">
    <location>
        <position position="184"/>
    </location>
    <ligand>
        <name>substrate</name>
    </ligand>
</feature>
<dbReference type="PROSITE" id="PS00655">
    <property type="entry name" value="GLYCOSYL_HYDROL_F6_1"/>
    <property type="match status" value="1"/>
</dbReference>
<evidence type="ECO:0000256" key="4">
    <source>
        <dbReference type="ARBA" id="ARBA00023157"/>
    </source>
</evidence>
<comment type="caution">
    <text evidence="13">The sequence shown here is derived from an EMBL/GenBank/DDBJ whole genome shotgun (WGS) entry which is preliminary data.</text>
</comment>
<keyword evidence="2 12" id="KW-0378">Hydrolase</keyword>
<feature type="chain" id="PRO_5040541255" description="Glucanase" evidence="12">
    <location>
        <begin position="21"/>
        <end position="316"/>
    </location>
</feature>
<evidence type="ECO:0000256" key="11">
    <source>
        <dbReference type="PROSITE-ProRule" id="PRU10057"/>
    </source>
</evidence>
<dbReference type="InterPro" id="IPR001524">
    <property type="entry name" value="Glyco_hydro_6_CS"/>
</dbReference>
<keyword evidence="1 12" id="KW-0732">Signal</keyword>
<keyword evidence="7 12" id="KW-0624">Polysaccharide degradation</keyword>
<dbReference type="SUPFAM" id="SSF51989">
    <property type="entry name" value="Glycosyl hydrolases family 6, cellulases"/>
    <property type="match status" value="1"/>
</dbReference>
<sequence>MKKRFFPLIIVSLISSHAFSATVYYTNPDSTAATWIKNNAADSRAITIKNAIADKPMARWFTGTSQSTDNLTATITSYTTAAKNAGATPLLVAYNIPGRDCSGGASSGGAASAITYKQWIDNFIAGIGSRAAVVILEPDAIADADCLTSDKRTERFSLLNYAATAFSTKAPAAQVYIDAGNPNWLTAAKAGEYLNTAGVEKVTGFALNVSNFYTTEQNITYGNSINSFLSSSYGFTKSFLIDTSRNGNGANPGDWCNPPGRKIGVTTNALTTNIMTAWVKVPGNSDGESSPTANCHGGPSAGTFSPDLAIKLINGN</sequence>
<keyword evidence="3 12" id="KW-0136">Cellulose degradation</keyword>
<feature type="active site" description="Proton acceptor" evidence="8">
    <location>
        <position position="286"/>
    </location>
</feature>
<evidence type="ECO:0000256" key="6">
    <source>
        <dbReference type="ARBA" id="ARBA00023295"/>
    </source>
</evidence>
<dbReference type="PANTHER" id="PTHR34876">
    <property type="match status" value="1"/>
</dbReference>
<keyword evidence="5 12" id="KW-0119">Carbohydrate metabolism</keyword>
<feature type="signal peptide" evidence="12">
    <location>
        <begin position="1"/>
        <end position="20"/>
    </location>
</feature>
<feature type="active site" description="Proton donor" evidence="8 11">
    <location>
        <position position="139"/>
    </location>
</feature>
<evidence type="ECO:0000313" key="13">
    <source>
        <dbReference type="EMBL" id="NCH88201.1"/>
    </source>
</evidence>
<dbReference type="InterPro" id="IPR016288">
    <property type="entry name" value="Beta_cellobiohydrolase"/>
</dbReference>
<dbReference type="EMBL" id="RPBY01000004">
    <property type="protein sequence ID" value="NCH88201.1"/>
    <property type="molecule type" value="Genomic_DNA"/>
</dbReference>
<feature type="binding site" evidence="9">
    <location>
        <position position="255"/>
    </location>
    <ligand>
        <name>substrate</name>
    </ligand>
</feature>
<evidence type="ECO:0000256" key="1">
    <source>
        <dbReference type="ARBA" id="ARBA00022729"/>
    </source>
</evidence>
<dbReference type="GO" id="GO:0004553">
    <property type="term" value="F:hydrolase activity, hydrolyzing O-glycosyl compounds"/>
    <property type="evidence" value="ECO:0007669"/>
    <property type="project" value="InterPro"/>
</dbReference>
<accession>A0A9Q4T686</accession>
<reference evidence="13" key="1">
    <citation type="submission" date="2018-11" db="EMBL/GenBank/DDBJ databases">
        <title>Genomics analysis of Putative Virulence Factors on Adhesion and Cytotoxicity for Cronobacter spp.</title>
        <authorList>
            <person name="Cui J."/>
        </authorList>
    </citation>
    <scope>NUCLEOTIDE SEQUENCE</scope>
    <source>
        <strain evidence="13">SD69</strain>
    </source>
</reference>
<dbReference type="RefSeq" id="WP_161590981.1">
    <property type="nucleotide sequence ID" value="NZ_RPBY01000004.1"/>
</dbReference>
<feature type="binding site" evidence="9">
    <location>
        <position position="60"/>
    </location>
    <ligand>
        <name>substrate</name>
    </ligand>
</feature>
<keyword evidence="6 12" id="KW-0326">Glycosidase</keyword>
<dbReference type="Proteomes" id="UP000778262">
    <property type="component" value="Unassembled WGS sequence"/>
</dbReference>
<evidence type="ECO:0000256" key="10">
    <source>
        <dbReference type="PROSITE-ProRule" id="PRU10056"/>
    </source>
</evidence>
<name>A0A9Q4T686_9ENTR</name>
<feature type="binding site" evidence="9">
    <location>
        <position position="211"/>
    </location>
    <ligand>
        <name>substrate</name>
    </ligand>
</feature>
<organism evidence="13 14">
    <name type="scientific">Cronobacter dublinensis</name>
    <dbReference type="NCBI Taxonomy" id="413497"/>
    <lineage>
        <taxon>Bacteria</taxon>
        <taxon>Pseudomonadati</taxon>
        <taxon>Pseudomonadota</taxon>
        <taxon>Gammaproteobacteria</taxon>
        <taxon>Enterobacterales</taxon>
        <taxon>Enterobacteriaceae</taxon>
        <taxon>Cronobacter</taxon>
    </lineage>
</organism>